<feature type="region of interest" description="Disordered" evidence="8">
    <location>
        <begin position="381"/>
        <end position="495"/>
    </location>
</feature>
<feature type="domain" description="Protein kinase" evidence="9">
    <location>
        <begin position="17"/>
        <end position="277"/>
    </location>
</feature>
<dbReference type="EC" id="2.7.11.1" evidence="2"/>
<evidence type="ECO:0000256" key="3">
    <source>
        <dbReference type="ARBA" id="ARBA00022679"/>
    </source>
</evidence>
<dbReference type="Proteomes" id="UP000611521">
    <property type="component" value="Unassembled WGS sequence"/>
</dbReference>
<feature type="binding site" evidence="7">
    <location>
        <position position="46"/>
    </location>
    <ligand>
        <name>ATP</name>
        <dbReference type="ChEBI" id="CHEBI:30616"/>
    </ligand>
</feature>
<evidence type="ECO:0000313" key="11">
    <source>
        <dbReference type="Proteomes" id="UP000611521"/>
    </source>
</evidence>
<dbReference type="PROSITE" id="PS50011">
    <property type="entry name" value="PROTEIN_KINASE_DOM"/>
    <property type="match status" value="1"/>
</dbReference>
<keyword evidence="10" id="KW-0723">Serine/threonine-protein kinase</keyword>
<keyword evidence="5 10" id="KW-0418">Kinase</keyword>
<dbReference type="EMBL" id="JACSPX010000002">
    <property type="protein sequence ID" value="MBD8012581.1"/>
    <property type="molecule type" value="Genomic_DNA"/>
</dbReference>
<dbReference type="GO" id="GO:0004674">
    <property type="term" value="F:protein serine/threonine kinase activity"/>
    <property type="evidence" value="ECO:0007669"/>
    <property type="project" value="UniProtKB-KW"/>
</dbReference>
<dbReference type="RefSeq" id="WP_191713031.1">
    <property type="nucleotide sequence ID" value="NZ_JACSPX010000002.1"/>
</dbReference>
<dbReference type="Gene3D" id="3.30.200.20">
    <property type="entry name" value="Phosphorylase Kinase, domain 1"/>
    <property type="match status" value="1"/>
</dbReference>
<dbReference type="CDD" id="cd14014">
    <property type="entry name" value="STKc_PknB_like"/>
    <property type="match status" value="1"/>
</dbReference>
<dbReference type="InterPro" id="IPR000719">
    <property type="entry name" value="Prot_kinase_dom"/>
</dbReference>
<comment type="similarity">
    <text evidence="1">Belongs to the protein kinase superfamily. NEK Ser/Thr protein kinase family. NIMA subfamily.</text>
</comment>
<dbReference type="Pfam" id="PF00069">
    <property type="entry name" value="Pkinase"/>
    <property type="match status" value="1"/>
</dbReference>
<dbReference type="PANTHER" id="PTHR43671">
    <property type="entry name" value="SERINE/THREONINE-PROTEIN KINASE NEK"/>
    <property type="match status" value="1"/>
</dbReference>
<feature type="compositionally biased region" description="Acidic residues" evidence="8">
    <location>
        <begin position="474"/>
        <end position="486"/>
    </location>
</feature>
<proteinExistence type="inferred from homology"/>
<gene>
    <name evidence="10" type="ORF">H9633_09750</name>
</gene>
<dbReference type="Gene3D" id="1.10.510.10">
    <property type="entry name" value="Transferase(Phosphotransferase) domain 1"/>
    <property type="match status" value="1"/>
</dbReference>
<dbReference type="PANTHER" id="PTHR43671:SF13">
    <property type="entry name" value="SERINE_THREONINE-PROTEIN KINASE NEK2"/>
    <property type="match status" value="1"/>
</dbReference>
<keyword evidence="4 7" id="KW-0547">Nucleotide-binding</keyword>
<keyword evidence="6 7" id="KW-0067">ATP-binding</keyword>
<evidence type="ECO:0000256" key="7">
    <source>
        <dbReference type="PROSITE-ProRule" id="PRU10141"/>
    </source>
</evidence>
<dbReference type="InterPro" id="IPR011009">
    <property type="entry name" value="Kinase-like_dom_sf"/>
</dbReference>
<comment type="caution">
    <text evidence="10">The sequence shown here is derived from an EMBL/GenBank/DDBJ whole genome shotgun (WGS) entry which is preliminary data.</text>
</comment>
<dbReference type="InterPro" id="IPR050660">
    <property type="entry name" value="NEK_Ser/Thr_kinase"/>
</dbReference>
<evidence type="ECO:0000256" key="8">
    <source>
        <dbReference type="SAM" id="MobiDB-lite"/>
    </source>
</evidence>
<keyword evidence="11" id="KW-1185">Reference proteome</keyword>
<evidence type="ECO:0000256" key="4">
    <source>
        <dbReference type="ARBA" id="ARBA00022741"/>
    </source>
</evidence>
<dbReference type="SUPFAM" id="SSF56112">
    <property type="entry name" value="Protein kinase-like (PK-like)"/>
    <property type="match status" value="1"/>
</dbReference>
<organism evidence="10 11">
    <name type="scientific">Microbacterium commune</name>
    <dbReference type="NCBI Taxonomy" id="2762219"/>
    <lineage>
        <taxon>Bacteria</taxon>
        <taxon>Bacillati</taxon>
        <taxon>Actinomycetota</taxon>
        <taxon>Actinomycetes</taxon>
        <taxon>Micrococcales</taxon>
        <taxon>Microbacteriaceae</taxon>
        <taxon>Microbacterium</taxon>
    </lineage>
</organism>
<dbReference type="SMART" id="SM00220">
    <property type="entry name" value="S_TKc"/>
    <property type="match status" value="1"/>
</dbReference>
<accession>A0ABR8W6Z3</accession>
<evidence type="ECO:0000256" key="2">
    <source>
        <dbReference type="ARBA" id="ARBA00012513"/>
    </source>
</evidence>
<evidence type="ECO:0000256" key="1">
    <source>
        <dbReference type="ARBA" id="ARBA00010886"/>
    </source>
</evidence>
<dbReference type="InterPro" id="IPR008271">
    <property type="entry name" value="Ser/Thr_kinase_AS"/>
</dbReference>
<dbReference type="PROSITE" id="PS00107">
    <property type="entry name" value="PROTEIN_KINASE_ATP"/>
    <property type="match status" value="1"/>
</dbReference>
<evidence type="ECO:0000256" key="5">
    <source>
        <dbReference type="ARBA" id="ARBA00022777"/>
    </source>
</evidence>
<evidence type="ECO:0000256" key="6">
    <source>
        <dbReference type="ARBA" id="ARBA00022840"/>
    </source>
</evidence>
<name>A0ABR8W6Z3_9MICO</name>
<evidence type="ECO:0000313" key="10">
    <source>
        <dbReference type="EMBL" id="MBD8012581.1"/>
    </source>
</evidence>
<reference evidence="10 11" key="1">
    <citation type="submission" date="2020-08" db="EMBL/GenBank/DDBJ databases">
        <title>A Genomic Blueprint of the Chicken Gut Microbiome.</title>
        <authorList>
            <person name="Gilroy R."/>
            <person name="Ravi A."/>
            <person name="Getino M."/>
            <person name="Pursley I."/>
            <person name="Horton D.L."/>
            <person name="Alikhan N.-F."/>
            <person name="Baker D."/>
            <person name="Gharbi K."/>
            <person name="Hall N."/>
            <person name="Watson M."/>
            <person name="Adriaenssens E.M."/>
            <person name="Foster-Nyarko E."/>
            <person name="Jarju S."/>
            <person name="Secka A."/>
            <person name="Antonio M."/>
            <person name="Oren A."/>
            <person name="Chaudhuri R."/>
            <person name="La Ragione R.M."/>
            <person name="Hildebrand F."/>
            <person name="Pallen M.J."/>
        </authorList>
    </citation>
    <scope>NUCLEOTIDE SEQUENCE [LARGE SCALE GENOMIC DNA]</scope>
    <source>
        <strain evidence="10 11">Re1</strain>
    </source>
</reference>
<keyword evidence="3" id="KW-0808">Transferase</keyword>
<dbReference type="InterPro" id="IPR017441">
    <property type="entry name" value="Protein_kinase_ATP_BS"/>
</dbReference>
<dbReference type="PROSITE" id="PS00108">
    <property type="entry name" value="PROTEIN_KINASE_ST"/>
    <property type="match status" value="1"/>
</dbReference>
<feature type="compositionally biased region" description="Basic and acidic residues" evidence="8">
    <location>
        <begin position="420"/>
        <end position="473"/>
    </location>
</feature>
<feature type="region of interest" description="Disordered" evidence="8">
    <location>
        <begin position="326"/>
        <end position="346"/>
    </location>
</feature>
<evidence type="ECO:0000259" key="9">
    <source>
        <dbReference type="PROSITE" id="PS50011"/>
    </source>
</evidence>
<protein>
    <recommendedName>
        <fullName evidence="2">non-specific serine/threonine protein kinase</fullName>
        <ecNumber evidence="2">2.7.11.1</ecNumber>
    </recommendedName>
</protein>
<sequence>MTNDDSLPTSGMLDARYEILECVGQGGMARVYRAKDTLLGRVVAIKLLRGELDGDDASAGRARGEMTALASLNHPALVTLYDAQLQPGRPEYLVMEFVDGPTLAARIAQGPLAPSDVAALTADLAEALHVVHSAGIVHRDIKPSNVLLSDAAFPASRSGAKLADFGIAALVDAARLTSPGIVIGTAAYIAPEQLHGAMPAPAADIYSLGLVMLEALTGRRAFPQSEGIGAAMARLTSAPDVPVEFGPAWSSLLTAMTATDPGERPSASDVFDAASALAAAPASPPRPTVPAAVAAAALAAGAVPSAGAEAQTAAMTAPTRLLAAETGAPPATPVPPPASGEADAAAPGARGRRLGVVAAAAAVTAAAAVVAGVWMTGGAAPEPASTNPADTRSSAPATPPVPASTPDQDAEPQPDQGANSDRKAQEKAAKEAEKAAEEQRKAAEKAAEEQRKAAEKAAKDAEKAQEEAEKAKEDAEDTTQDVEDTTEQPSPSPTA</sequence>